<dbReference type="AlphaFoldDB" id="A0A6A4RPW2"/>
<evidence type="ECO:0000313" key="1">
    <source>
        <dbReference type="EMBL" id="KAF0022309.1"/>
    </source>
</evidence>
<name>A0A6A4RPW2_SCOMX</name>
<sequence length="81" mass="9340">MYDKHLVRPVGDSRREHFIFILPPSLLKSVKEEFELKPFVEVSWMIPEQKRLCRSGRRSVAVTTNVLTATTPIQQQSLSSV</sequence>
<protein>
    <submittedName>
        <fullName evidence="1">Uncharacterized protein</fullName>
    </submittedName>
</protein>
<reference evidence="1 2" key="1">
    <citation type="submission" date="2019-06" db="EMBL/GenBank/DDBJ databases">
        <title>Draft genomes of female and male turbot (Scophthalmus maximus).</title>
        <authorList>
            <person name="Xu H."/>
            <person name="Xu X.-W."/>
            <person name="Shao C."/>
            <person name="Chen S."/>
        </authorList>
    </citation>
    <scope>NUCLEOTIDE SEQUENCE [LARGE SCALE GENOMIC DNA]</scope>
    <source>
        <strain evidence="1">Ysfricsl-2016a</strain>
        <tissue evidence="1">Blood</tissue>
    </source>
</reference>
<evidence type="ECO:0000313" key="2">
    <source>
        <dbReference type="Proteomes" id="UP000438429"/>
    </source>
</evidence>
<comment type="caution">
    <text evidence="1">The sequence shown here is derived from an EMBL/GenBank/DDBJ whole genome shotgun (WGS) entry which is preliminary data.</text>
</comment>
<dbReference type="EMBL" id="VEVO01000033">
    <property type="protein sequence ID" value="KAF0022309.1"/>
    <property type="molecule type" value="Genomic_DNA"/>
</dbReference>
<organism evidence="1 2">
    <name type="scientific">Scophthalmus maximus</name>
    <name type="common">Turbot</name>
    <name type="synonym">Psetta maxima</name>
    <dbReference type="NCBI Taxonomy" id="52904"/>
    <lineage>
        <taxon>Eukaryota</taxon>
        <taxon>Metazoa</taxon>
        <taxon>Chordata</taxon>
        <taxon>Craniata</taxon>
        <taxon>Vertebrata</taxon>
        <taxon>Euteleostomi</taxon>
        <taxon>Actinopterygii</taxon>
        <taxon>Neopterygii</taxon>
        <taxon>Teleostei</taxon>
        <taxon>Neoteleostei</taxon>
        <taxon>Acanthomorphata</taxon>
        <taxon>Carangaria</taxon>
        <taxon>Pleuronectiformes</taxon>
        <taxon>Pleuronectoidei</taxon>
        <taxon>Scophthalmidae</taxon>
        <taxon>Scophthalmus</taxon>
    </lineage>
</organism>
<dbReference type="Proteomes" id="UP000438429">
    <property type="component" value="Unassembled WGS sequence"/>
</dbReference>
<proteinExistence type="predicted"/>
<gene>
    <name evidence="1" type="ORF">F2P81_025415</name>
</gene>
<accession>A0A6A4RPW2</accession>